<proteinExistence type="predicted"/>
<dbReference type="Proteomes" id="UP001595478">
    <property type="component" value="Unassembled WGS sequence"/>
</dbReference>
<protein>
    <submittedName>
        <fullName evidence="1">Uncharacterized protein</fullName>
    </submittedName>
</protein>
<accession>A0ABV7FU24</accession>
<dbReference type="EMBL" id="JBHRSW010000029">
    <property type="protein sequence ID" value="MFC3122766.1"/>
    <property type="molecule type" value="Genomic_DNA"/>
</dbReference>
<evidence type="ECO:0000313" key="2">
    <source>
        <dbReference type="Proteomes" id="UP001595478"/>
    </source>
</evidence>
<reference evidence="2" key="1">
    <citation type="journal article" date="2019" name="Int. J. Syst. Evol. Microbiol.">
        <title>The Global Catalogue of Microorganisms (GCM) 10K type strain sequencing project: providing services to taxonomists for standard genome sequencing and annotation.</title>
        <authorList>
            <consortium name="The Broad Institute Genomics Platform"/>
            <consortium name="The Broad Institute Genome Sequencing Center for Infectious Disease"/>
            <person name="Wu L."/>
            <person name="Ma J."/>
        </authorList>
    </citation>
    <scope>NUCLEOTIDE SEQUENCE [LARGE SCALE GENOMIC DNA]</scope>
    <source>
        <strain evidence="2">KCTC 52473</strain>
    </source>
</reference>
<gene>
    <name evidence="1" type="ORF">ACFOHL_14165</name>
</gene>
<sequence length="154" mass="17930">MEKRTTIELLKVFENYGPTNEDVDMGITGEDLVAYHPIPTGGMSYFVESKINPEVYPPHLTLKLSGDWSKEVRLSLESLVFNLVRRKEERDNFLIAIPQEPIIFRGWQLDQFVIEREYADAKDPESKITGFWGVVSWSKDDESMTTATTRWRWI</sequence>
<name>A0ABV7FU24_9ALTE</name>
<comment type="caution">
    <text evidence="1">The sequence shown here is derived from an EMBL/GenBank/DDBJ whole genome shotgun (WGS) entry which is preliminary data.</text>
</comment>
<dbReference type="RefSeq" id="WP_376920887.1">
    <property type="nucleotide sequence ID" value="NZ_JBHRSW010000029.1"/>
</dbReference>
<organism evidence="1 2">
    <name type="scientific">Agaribacter flavus</name>
    <dbReference type="NCBI Taxonomy" id="1902781"/>
    <lineage>
        <taxon>Bacteria</taxon>
        <taxon>Pseudomonadati</taxon>
        <taxon>Pseudomonadota</taxon>
        <taxon>Gammaproteobacteria</taxon>
        <taxon>Alteromonadales</taxon>
        <taxon>Alteromonadaceae</taxon>
        <taxon>Agaribacter</taxon>
    </lineage>
</organism>
<evidence type="ECO:0000313" key="1">
    <source>
        <dbReference type="EMBL" id="MFC3122766.1"/>
    </source>
</evidence>
<keyword evidence="2" id="KW-1185">Reference proteome</keyword>